<evidence type="ECO:0000313" key="10">
    <source>
        <dbReference type="RefSeq" id="XP_022132000.1"/>
    </source>
</evidence>
<feature type="transmembrane region" description="Helical" evidence="7">
    <location>
        <begin position="214"/>
        <end position="233"/>
    </location>
</feature>
<accession>A0A6J1BR88</accession>
<evidence type="ECO:0000256" key="4">
    <source>
        <dbReference type="ARBA" id="ARBA00022989"/>
    </source>
</evidence>
<dbReference type="OrthoDB" id="681126at2759"/>
<feature type="domain" description="PGG" evidence="8">
    <location>
        <begin position="123"/>
        <end position="233"/>
    </location>
</feature>
<evidence type="ECO:0000259" key="8">
    <source>
        <dbReference type="Pfam" id="PF13962"/>
    </source>
</evidence>
<comment type="subcellular location">
    <subcellularLocation>
        <location evidence="1">Membrane</location>
        <topology evidence="1">Multi-pass membrane protein</topology>
    </subcellularLocation>
</comment>
<gene>
    <name evidence="10" type="primary">LOC111004974</name>
</gene>
<dbReference type="Gene3D" id="1.25.40.20">
    <property type="entry name" value="Ankyrin repeat-containing domain"/>
    <property type="match status" value="1"/>
</dbReference>
<feature type="transmembrane region" description="Helical" evidence="7">
    <location>
        <begin position="182"/>
        <end position="202"/>
    </location>
</feature>
<dbReference type="Pfam" id="PF13962">
    <property type="entry name" value="PGG"/>
    <property type="match status" value="1"/>
</dbReference>
<keyword evidence="5" id="KW-0040">ANK repeat</keyword>
<keyword evidence="2 7" id="KW-0812">Transmembrane</keyword>
<dbReference type="AlphaFoldDB" id="A0A6J1BR88"/>
<keyword evidence="9" id="KW-1185">Reference proteome</keyword>
<reference evidence="10" key="1">
    <citation type="submission" date="2025-08" db="UniProtKB">
        <authorList>
            <consortium name="RefSeq"/>
        </authorList>
    </citation>
    <scope>IDENTIFICATION</scope>
    <source>
        <strain evidence="10">OHB3-1</strain>
    </source>
</reference>
<evidence type="ECO:0000256" key="3">
    <source>
        <dbReference type="ARBA" id="ARBA00022737"/>
    </source>
</evidence>
<proteinExistence type="predicted"/>
<dbReference type="Pfam" id="PF13857">
    <property type="entry name" value="Ank_5"/>
    <property type="match status" value="1"/>
</dbReference>
<organism evidence="9 10">
    <name type="scientific">Momordica charantia</name>
    <name type="common">Bitter gourd</name>
    <name type="synonym">Balsam pear</name>
    <dbReference type="NCBI Taxonomy" id="3673"/>
    <lineage>
        <taxon>Eukaryota</taxon>
        <taxon>Viridiplantae</taxon>
        <taxon>Streptophyta</taxon>
        <taxon>Embryophyta</taxon>
        <taxon>Tracheophyta</taxon>
        <taxon>Spermatophyta</taxon>
        <taxon>Magnoliopsida</taxon>
        <taxon>eudicotyledons</taxon>
        <taxon>Gunneridae</taxon>
        <taxon>Pentapetalae</taxon>
        <taxon>rosids</taxon>
        <taxon>fabids</taxon>
        <taxon>Cucurbitales</taxon>
        <taxon>Cucurbitaceae</taxon>
        <taxon>Momordiceae</taxon>
        <taxon>Momordica</taxon>
    </lineage>
</organism>
<dbReference type="SMART" id="SM00248">
    <property type="entry name" value="ANK"/>
    <property type="match status" value="2"/>
</dbReference>
<dbReference type="SUPFAM" id="SSF48403">
    <property type="entry name" value="Ankyrin repeat"/>
    <property type="match status" value="1"/>
</dbReference>
<dbReference type="InterPro" id="IPR002110">
    <property type="entry name" value="Ankyrin_rpt"/>
</dbReference>
<evidence type="ECO:0000256" key="5">
    <source>
        <dbReference type="ARBA" id="ARBA00023043"/>
    </source>
</evidence>
<evidence type="ECO:0000256" key="6">
    <source>
        <dbReference type="ARBA" id="ARBA00023136"/>
    </source>
</evidence>
<keyword evidence="4 7" id="KW-1133">Transmembrane helix</keyword>
<dbReference type="GeneID" id="111004974"/>
<dbReference type="InterPro" id="IPR036770">
    <property type="entry name" value="Ankyrin_rpt-contain_sf"/>
</dbReference>
<protein>
    <submittedName>
        <fullName evidence="10">Uncharacterized protein LOC111004974</fullName>
    </submittedName>
</protein>
<dbReference type="GO" id="GO:0005886">
    <property type="term" value="C:plasma membrane"/>
    <property type="evidence" value="ECO:0007669"/>
    <property type="project" value="TreeGrafter"/>
</dbReference>
<keyword evidence="6 7" id="KW-0472">Membrane</keyword>
<dbReference type="RefSeq" id="XP_022132000.1">
    <property type="nucleotide sequence ID" value="XM_022276308.1"/>
</dbReference>
<dbReference type="KEGG" id="mcha:111004974"/>
<dbReference type="Proteomes" id="UP000504603">
    <property type="component" value="Unplaced"/>
</dbReference>
<name>A0A6J1BR88_MOMCH</name>
<keyword evidence="3" id="KW-0677">Repeat</keyword>
<evidence type="ECO:0000256" key="2">
    <source>
        <dbReference type="ARBA" id="ARBA00022692"/>
    </source>
</evidence>
<evidence type="ECO:0000256" key="7">
    <source>
        <dbReference type="SAM" id="Phobius"/>
    </source>
</evidence>
<dbReference type="PANTHER" id="PTHR24186:SF37">
    <property type="entry name" value="PGG DOMAIN-CONTAINING PROTEIN"/>
    <property type="match status" value="1"/>
</dbReference>
<dbReference type="PANTHER" id="PTHR24186">
    <property type="entry name" value="PROTEIN PHOSPHATASE 1 REGULATORY SUBUNIT"/>
    <property type="match status" value="1"/>
</dbReference>
<evidence type="ECO:0000313" key="9">
    <source>
        <dbReference type="Proteomes" id="UP000504603"/>
    </source>
</evidence>
<evidence type="ECO:0000256" key="1">
    <source>
        <dbReference type="ARBA" id="ARBA00004141"/>
    </source>
</evidence>
<feature type="transmembrane region" description="Helical" evidence="7">
    <location>
        <begin position="245"/>
        <end position="266"/>
    </location>
</feature>
<sequence>MLVEKVGAGNDSFVNAKDDYGFTVLHLAVSNKQLQTVEYLVNRIGIKVNALTANGLTALDILTQSHRDLKDMDIAAALTSAGATTTISKPSSSSSSSSSHSHAKPHLLSRLIAFIFDNRNDESWLMRKQEAIMVVATLIATMGFQAGVNPPGGVWQEDNPAMNQTAGTSILAAKHLQSYNRFLGFNTAGFTASMLVILMLVTGMPSKHMIFTRILIVAMWIAVISMAYTYGYSIKFFTPEASDSIIYRISIFVSLVATASLGLFFLGKIFFILSHLEGKGNAVNSRRPTVNEIEVP</sequence>
<dbReference type="InterPro" id="IPR026961">
    <property type="entry name" value="PGG_dom"/>
</dbReference>